<dbReference type="GO" id="GO:0043565">
    <property type="term" value="F:sequence-specific DNA binding"/>
    <property type="evidence" value="ECO:0007669"/>
    <property type="project" value="InterPro"/>
</dbReference>
<dbReference type="InterPro" id="IPR009057">
    <property type="entry name" value="Homeodomain-like_sf"/>
</dbReference>
<dbReference type="PANTHER" id="PTHR46796">
    <property type="entry name" value="HTH-TYPE TRANSCRIPTIONAL ACTIVATOR RHAS-RELATED"/>
    <property type="match status" value="1"/>
</dbReference>
<feature type="compositionally biased region" description="Polar residues" evidence="4">
    <location>
        <begin position="1"/>
        <end position="10"/>
    </location>
</feature>
<keyword evidence="7" id="KW-1185">Reference proteome</keyword>
<dbReference type="GO" id="GO:0003700">
    <property type="term" value="F:DNA-binding transcription factor activity"/>
    <property type="evidence" value="ECO:0007669"/>
    <property type="project" value="InterPro"/>
</dbReference>
<evidence type="ECO:0000256" key="1">
    <source>
        <dbReference type="ARBA" id="ARBA00023015"/>
    </source>
</evidence>
<organism evidence="6 7">
    <name type="scientific">Spinactinospora alkalitolerans</name>
    <dbReference type="NCBI Taxonomy" id="687207"/>
    <lineage>
        <taxon>Bacteria</taxon>
        <taxon>Bacillati</taxon>
        <taxon>Actinomycetota</taxon>
        <taxon>Actinomycetes</taxon>
        <taxon>Streptosporangiales</taxon>
        <taxon>Nocardiopsidaceae</taxon>
        <taxon>Spinactinospora</taxon>
    </lineage>
</organism>
<evidence type="ECO:0000256" key="2">
    <source>
        <dbReference type="ARBA" id="ARBA00023125"/>
    </source>
</evidence>
<keyword evidence="3" id="KW-0804">Transcription</keyword>
<dbReference type="SMART" id="SM00342">
    <property type="entry name" value="HTH_ARAC"/>
    <property type="match status" value="1"/>
</dbReference>
<evidence type="ECO:0000256" key="4">
    <source>
        <dbReference type="SAM" id="MobiDB-lite"/>
    </source>
</evidence>
<dbReference type="InterPro" id="IPR050204">
    <property type="entry name" value="AraC_XylS_family_regulators"/>
</dbReference>
<name>A0A852TW76_9ACTN</name>
<evidence type="ECO:0000313" key="7">
    <source>
        <dbReference type="Proteomes" id="UP000589036"/>
    </source>
</evidence>
<dbReference type="InterPro" id="IPR018060">
    <property type="entry name" value="HTH_AraC"/>
</dbReference>
<dbReference type="Proteomes" id="UP000589036">
    <property type="component" value="Unassembled WGS sequence"/>
</dbReference>
<accession>A0A852TW76</accession>
<protein>
    <submittedName>
        <fullName evidence="6">AraC-like DNA-binding protein</fullName>
    </submittedName>
</protein>
<sequence length="149" mass="15627">MAATSRSVGSQVAGPALRLPHANPAHPWTVAAPTAESGVSRASLARRFSALVGQPPMAYLREWRLTLAADLLCEPGATVGAVAGRVGFANAFTLSTAFKRERGISPREYRTATPAHGTSVRTPGGREAHEHGEHDRAPASRPQAADESP</sequence>
<keyword evidence="1" id="KW-0805">Transcription regulation</keyword>
<gene>
    <name evidence="6" type="ORF">HDA32_002232</name>
</gene>
<comment type="caution">
    <text evidence="6">The sequence shown here is derived from an EMBL/GenBank/DDBJ whole genome shotgun (WGS) entry which is preliminary data.</text>
</comment>
<feature type="region of interest" description="Disordered" evidence="4">
    <location>
        <begin position="1"/>
        <end position="20"/>
    </location>
</feature>
<dbReference type="PANTHER" id="PTHR46796:SF13">
    <property type="entry name" value="HTH-TYPE TRANSCRIPTIONAL ACTIVATOR RHAS"/>
    <property type="match status" value="1"/>
</dbReference>
<dbReference type="RefSeq" id="WP_179643114.1">
    <property type="nucleotide sequence ID" value="NZ_JACCCC010000001.1"/>
</dbReference>
<dbReference type="Gene3D" id="1.10.10.60">
    <property type="entry name" value="Homeodomain-like"/>
    <property type="match status" value="2"/>
</dbReference>
<dbReference type="EMBL" id="JACCCC010000001">
    <property type="protein sequence ID" value="NYE47112.1"/>
    <property type="molecule type" value="Genomic_DNA"/>
</dbReference>
<dbReference type="PROSITE" id="PS01124">
    <property type="entry name" value="HTH_ARAC_FAMILY_2"/>
    <property type="match status" value="1"/>
</dbReference>
<keyword evidence="2 6" id="KW-0238">DNA-binding</keyword>
<dbReference type="AlphaFoldDB" id="A0A852TW76"/>
<feature type="compositionally biased region" description="Basic and acidic residues" evidence="4">
    <location>
        <begin position="124"/>
        <end position="138"/>
    </location>
</feature>
<evidence type="ECO:0000313" key="6">
    <source>
        <dbReference type="EMBL" id="NYE47112.1"/>
    </source>
</evidence>
<dbReference type="Pfam" id="PF12833">
    <property type="entry name" value="HTH_18"/>
    <property type="match status" value="1"/>
</dbReference>
<dbReference type="SUPFAM" id="SSF46689">
    <property type="entry name" value="Homeodomain-like"/>
    <property type="match status" value="2"/>
</dbReference>
<evidence type="ECO:0000256" key="3">
    <source>
        <dbReference type="ARBA" id="ARBA00023163"/>
    </source>
</evidence>
<reference evidence="6 7" key="1">
    <citation type="submission" date="2020-07" db="EMBL/GenBank/DDBJ databases">
        <title>Sequencing the genomes of 1000 actinobacteria strains.</title>
        <authorList>
            <person name="Klenk H.-P."/>
        </authorList>
    </citation>
    <scope>NUCLEOTIDE SEQUENCE [LARGE SCALE GENOMIC DNA]</scope>
    <source>
        <strain evidence="6 7">CXB654</strain>
    </source>
</reference>
<proteinExistence type="predicted"/>
<feature type="region of interest" description="Disordered" evidence="4">
    <location>
        <begin position="103"/>
        <end position="149"/>
    </location>
</feature>
<feature type="domain" description="HTH araC/xylS-type" evidence="5">
    <location>
        <begin position="14"/>
        <end position="112"/>
    </location>
</feature>
<evidence type="ECO:0000259" key="5">
    <source>
        <dbReference type="PROSITE" id="PS01124"/>
    </source>
</evidence>